<comment type="caution">
    <text evidence="3">The sequence shown here is derived from an EMBL/GenBank/DDBJ whole genome shotgun (WGS) entry which is preliminary data.</text>
</comment>
<reference evidence="3 4" key="1">
    <citation type="submission" date="2020-07" db="EMBL/GenBank/DDBJ databases">
        <title>Genomic Encyclopedia of Type Strains, Phase IV (KMG-V): Genome sequencing to study the core and pangenomes of soil and plant-associated prokaryotes.</title>
        <authorList>
            <person name="Whitman W."/>
        </authorList>
    </citation>
    <scope>NUCLEOTIDE SEQUENCE [LARGE SCALE GENOMIC DNA]</scope>
    <source>
        <strain evidence="3 4">SAS40</strain>
    </source>
</reference>
<dbReference type="InterPro" id="IPR002938">
    <property type="entry name" value="FAD-bd"/>
</dbReference>
<evidence type="ECO:0000313" key="3">
    <source>
        <dbReference type="EMBL" id="NYE81942.1"/>
    </source>
</evidence>
<dbReference type="Gene3D" id="3.50.50.60">
    <property type="entry name" value="FAD/NAD(P)-binding domain"/>
    <property type="match status" value="1"/>
</dbReference>
<evidence type="ECO:0000256" key="1">
    <source>
        <dbReference type="ARBA" id="ARBA00023002"/>
    </source>
</evidence>
<keyword evidence="1 3" id="KW-0560">Oxidoreductase</keyword>
<dbReference type="GO" id="GO:0071949">
    <property type="term" value="F:FAD binding"/>
    <property type="evidence" value="ECO:0007669"/>
    <property type="project" value="InterPro"/>
</dbReference>
<dbReference type="PANTHER" id="PTHR43476:SF3">
    <property type="entry name" value="FAD-BINDING MONOOXYGENASE"/>
    <property type="match status" value="1"/>
</dbReference>
<dbReference type="PANTHER" id="PTHR43476">
    <property type="entry name" value="3-(3-HYDROXY-PHENYL)PROPIONATE/3-HYDROXYCINNAMIC ACID HYDROXYLASE"/>
    <property type="match status" value="1"/>
</dbReference>
<organism evidence="3 4">
    <name type="scientific">Pigmentiphaga litoralis</name>
    <dbReference type="NCBI Taxonomy" id="516702"/>
    <lineage>
        <taxon>Bacteria</taxon>
        <taxon>Pseudomonadati</taxon>
        <taxon>Pseudomonadota</taxon>
        <taxon>Betaproteobacteria</taxon>
        <taxon>Burkholderiales</taxon>
        <taxon>Alcaligenaceae</taxon>
        <taxon>Pigmentiphaga</taxon>
    </lineage>
</organism>
<dbReference type="Pfam" id="PF01494">
    <property type="entry name" value="FAD_binding_3"/>
    <property type="match status" value="1"/>
</dbReference>
<dbReference type="Proteomes" id="UP000542125">
    <property type="component" value="Unassembled WGS sequence"/>
</dbReference>
<dbReference type="InterPro" id="IPR036188">
    <property type="entry name" value="FAD/NAD-bd_sf"/>
</dbReference>
<dbReference type="RefSeq" id="WP_179584362.1">
    <property type="nucleotide sequence ID" value="NZ_JACBYR010000001.1"/>
</dbReference>
<dbReference type="GO" id="GO:0008688">
    <property type="term" value="F:3-(3-hydroxyphenyl)propionate hydroxylase activity"/>
    <property type="evidence" value="ECO:0007669"/>
    <property type="project" value="UniProtKB-EC"/>
</dbReference>
<evidence type="ECO:0000259" key="2">
    <source>
        <dbReference type="Pfam" id="PF01494"/>
    </source>
</evidence>
<dbReference type="NCBIfam" id="NF004829">
    <property type="entry name" value="PRK06183.1-3"/>
    <property type="match status" value="1"/>
</dbReference>
<dbReference type="Gene3D" id="3.30.70.2450">
    <property type="match status" value="1"/>
</dbReference>
<dbReference type="EC" id="1.14.13.127" evidence="3"/>
<keyword evidence="4" id="KW-1185">Reference proteome</keyword>
<dbReference type="AlphaFoldDB" id="A0A7Y9IS09"/>
<sequence>MTPTPRHTPIVILGAGPTGLVLANLLGTYGVPAMVLDRNPSTVDEPRAVSIDDESLRTLQTAGLVDEALTQIVQGYGVHYFSWSGKPFAKVEPTSREYGYTKRNAFRQAVLCAQLREGLRRFPHIDVCFRHEVTSFSQTADGVRLEVEAEGAPTVITCDWLIGCDGGRSATRERLGIPLTGNTFAEKWLIVDLLDRPDPFRHTRTYCDPSRPAIRLPGPDGTVRYEFMLKGDETADDVLDDARLRSWIAHREPRDANLTIARKVVYTFHSRIAERWRDGRVLLAGDAAHLTPPFAGQGMNSGVRDATNLAWKLAAVVRGGADASLLDTYASERKPHAWALIKMAMLIGKYMQPKSVMGAMAAQFALKAISLYPPARDYVLQLKFKSKPRFLEGFFVPDGALDAPIRSGQLMAQPQVELPGGRRVLLDDWLGAGFACVNWHDDAAPVSWPSIGGLPCRTVRLVRQDEDFPLGIRDGDLVARDCDGVLAGILRRAQARAMVLRPDRYVMAFIADDDGPSHPSTVTAVRALYQRHAITTDAVVEFGNDSPQTAGRRIERHEPLTATGPANARAVITGEHA</sequence>
<feature type="domain" description="FAD-binding" evidence="2">
    <location>
        <begin position="8"/>
        <end position="342"/>
    </location>
</feature>
<dbReference type="EMBL" id="JACBYR010000001">
    <property type="protein sequence ID" value="NYE81942.1"/>
    <property type="molecule type" value="Genomic_DNA"/>
</dbReference>
<evidence type="ECO:0000313" key="4">
    <source>
        <dbReference type="Proteomes" id="UP000542125"/>
    </source>
</evidence>
<dbReference type="GO" id="GO:0019622">
    <property type="term" value="P:3-(3-hydroxy)phenylpropionate catabolic process"/>
    <property type="evidence" value="ECO:0007669"/>
    <property type="project" value="TreeGrafter"/>
</dbReference>
<dbReference type="SUPFAM" id="SSF51905">
    <property type="entry name" value="FAD/NAD(P)-binding domain"/>
    <property type="match status" value="1"/>
</dbReference>
<protein>
    <submittedName>
        <fullName evidence="3">3-(3-hydroxy-phenyl)propionate hydroxylase</fullName>
        <ecNumber evidence="3">1.14.13.127</ecNumber>
    </submittedName>
</protein>
<dbReference type="NCBIfam" id="NF004831">
    <property type="entry name" value="PRK06183.1-5"/>
    <property type="match status" value="1"/>
</dbReference>
<gene>
    <name evidence="3" type="ORF">FHW18_001213</name>
</gene>
<accession>A0A7Y9IS09</accession>
<dbReference type="InterPro" id="IPR050631">
    <property type="entry name" value="PheA/TfdB_FAD_monoxygenase"/>
</dbReference>
<dbReference type="PRINTS" id="PR00420">
    <property type="entry name" value="RNGMNOXGNASE"/>
</dbReference>
<proteinExistence type="predicted"/>
<name>A0A7Y9IS09_9BURK</name>